<name>A0ACC6P542_9BURK</name>
<dbReference type="EMBL" id="JAWDIE010000023">
    <property type="protein sequence ID" value="MEJ7139313.1"/>
    <property type="molecule type" value="Genomic_DNA"/>
</dbReference>
<evidence type="ECO:0000313" key="2">
    <source>
        <dbReference type="Proteomes" id="UP001364695"/>
    </source>
</evidence>
<dbReference type="Proteomes" id="UP001364695">
    <property type="component" value="Unassembled WGS sequence"/>
</dbReference>
<comment type="caution">
    <text evidence="1">The sequence shown here is derived from an EMBL/GenBank/DDBJ whole genome shotgun (WGS) entry which is preliminary data.</text>
</comment>
<reference evidence="1" key="1">
    <citation type="submission" date="2023-10" db="EMBL/GenBank/DDBJ databases">
        <title>Amphibacter perezi, gen. nov., sp. nov. a novel taxa of the family Comamonadaceae, class Betaproteobacteria isolated from the skin microbiota of Pelophylax perezi from different populations.</title>
        <authorList>
            <person name="Costa S."/>
            <person name="Proenca D.N."/>
            <person name="Lopes I."/>
            <person name="Morais P.V."/>
        </authorList>
    </citation>
    <scope>NUCLEOTIDE SEQUENCE</scope>
    <source>
        <strain evidence="1">SL12-8</strain>
    </source>
</reference>
<evidence type="ECO:0000313" key="1">
    <source>
        <dbReference type="EMBL" id="MEJ7139313.1"/>
    </source>
</evidence>
<organism evidence="1 2">
    <name type="scientific">Amphibiibacter pelophylacis</name>
    <dbReference type="NCBI Taxonomy" id="1799477"/>
    <lineage>
        <taxon>Bacteria</taxon>
        <taxon>Pseudomonadati</taxon>
        <taxon>Pseudomonadota</taxon>
        <taxon>Betaproteobacteria</taxon>
        <taxon>Burkholderiales</taxon>
        <taxon>Sphaerotilaceae</taxon>
        <taxon>Amphibiibacter</taxon>
    </lineage>
</organism>
<protein>
    <submittedName>
        <fullName evidence="1">Flavin reductase family protein</fullName>
        <ecNumber evidence="1">1.-.-.-</ecNumber>
    </submittedName>
</protein>
<accession>A0ACC6P542</accession>
<keyword evidence="1" id="KW-0560">Oxidoreductase</keyword>
<sequence>MTDPTDLTAAFKSCMRTLFSGVCIVTMDDGPERGGFTATSVTSLSAEPPALLVACNASSSSGQMVARTRRFAVNVLRDDQRDIADRFAGLGGHRGAARFQEGLWRQNSADSPPILSGALAWLDCEVEELLTRHSHHILIGRVTACHSHSGEPLLYGHGGYHRGVGL</sequence>
<proteinExistence type="predicted"/>
<gene>
    <name evidence="1" type="ORF">RV045_12880</name>
</gene>
<keyword evidence="2" id="KW-1185">Reference proteome</keyword>
<dbReference type="EC" id="1.-.-.-" evidence="1"/>